<evidence type="ECO:0000256" key="1">
    <source>
        <dbReference type="ARBA" id="ARBA00023125"/>
    </source>
</evidence>
<feature type="domain" description="Phage integrase SAM-like" evidence="2">
    <location>
        <begin position="83"/>
        <end position="149"/>
    </location>
</feature>
<evidence type="ECO:0000313" key="5">
    <source>
        <dbReference type="Proteomes" id="UP000435985"/>
    </source>
</evidence>
<evidence type="ECO:0000259" key="2">
    <source>
        <dbReference type="Pfam" id="PF13102"/>
    </source>
</evidence>
<keyword evidence="1" id="KW-0238">DNA-binding</keyword>
<dbReference type="EMBL" id="VWFO01000197">
    <property type="protein sequence ID" value="KAA4659697.1"/>
    <property type="molecule type" value="Genomic_DNA"/>
</dbReference>
<feature type="domain" description="Arm DNA-binding" evidence="3">
    <location>
        <begin position="2"/>
        <end position="70"/>
    </location>
</feature>
<proteinExistence type="predicted"/>
<accession>A0A642C4S9</accession>
<dbReference type="AlphaFoldDB" id="A0A642C4S9"/>
<dbReference type="Pfam" id="PF13102">
    <property type="entry name" value="Phage_int_SAM_5"/>
    <property type="match status" value="1"/>
</dbReference>
<comment type="caution">
    <text evidence="4">The sequence shown here is derived from an EMBL/GenBank/DDBJ whole genome shotgun (WGS) entry which is preliminary data.</text>
</comment>
<protein>
    <submittedName>
        <fullName evidence="4">Site-specific integrase</fullName>
    </submittedName>
</protein>
<reference evidence="4 5" key="1">
    <citation type="journal article" date="2019" name="Nat. Med.">
        <title>A library of human gut bacterial isolates paired with longitudinal multiomics data enables mechanistic microbiome research.</title>
        <authorList>
            <person name="Poyet M."/>
            <person name="Groussin M."/>
            <person name="Gibbons S.M."/>
            <person name="Avila-Pacheco J."/>
            <person name="Jiang X."/>
            <person name="Kearney S.M."/>
            <person name="Perrotta A.R."/>
            <person name="Berdy B."/>
            <person name="Zhao S."/>
            <person name="Lieberman T.D."/>
            <person name="Swanson P.K."/>
            <person name="Smith M."/>
            <person name="Roesemann S."/>
            <person name="Alexander J.E."/>
            <person name="Rich S.A."/>
            <person name="Livny J."/>
            <person name="Vlamakis H."/>
            <person name="Clish C."/>
            <person name="Bullock K."/>
            <person name="Deik A."/>
            <person name="Scott J."/>
            <person name="Pierce K.A."/>
            <person name="Xavier R.J."/>
            <person name="Alm E.J."/>
        </authorList>
    </citation>
    <scope>NUCLEOTIDE SEQUENCE [LARGE SCALE GENOMIC DNA]</scope>
    <source>
        <strain evidence="4 5">BIOML-A14</strain>
    </source>
</reference>
<feature type="non-terminal residue" evidence="4">
    <location>
        <position position="153"/>
    </location>
</feature>
<dbReference type="InterPro" id="IPR035386">
    <property type="entry name" value="Arm-DNA-bind_5"/>
</dbReference>
<evidence type="ECO:0000259" key="3">
    <source>
        <dbReference type="Pfam" id="PF17293"/>
    </source>
</evidence>
<dbReference type="Proteomes" id="UP000435985">
    <property type="component" value="Unassembled WGS sequence"/>
</dbReference>
<dbReference type="InterPro" id="IPR025269">
    <property type="entry name" value="SAM-like_dom"/>
</dbReference>
<gene>
    <name evidence="4" type="ORF">F3B98_28255</name>
</gene>
<dbReference type="Pfam" id="PF17293">
    <property type="entry name" value="Arm-DNA-bind_5"/>
    <property type="match status" value="1"/>
</dbReference>
<organism evidence="4 5">
    <name type="scientific">Bacteroides ovatus</name>
    <dbReference type="NCBI Taxonomy" id="28116"/>
    <lineage>
        <taxon>Bacteria</taxon>
        <taxon>Pseudomonadati</taxon>
        <taxon>Bacteroidota</taxon>
        <taxon>Bacteroidia</taxon>
        <taxon>Bacteroidales</taxon>
        <taxon>Bacteroidaceae</taxon>
        <taxon>Bacteroides</taxon>
    </lineage>
</organism>
<sequence length="153" mass="18047">MRITVNGCIVDISIKRSCPVDLWNQAKENSKGKDRMSVEPNHYLEITRSHVHQIYRELETSGKVITVDLVRKPYYDVDEDNKTLLQVFREHNEQSRKLIGKDFISKTVQRYETTTRYLEEFIKKEYQLSDIALNNLEANFISKFDAFLKIEKG</sequence>
<dbReference type="InterPro" id="IPR010998">
    <property type="entry name" value="Integrase_recombinase_N"/>
</dbReference>
<dbReference type="Gene3D" id="1.10.150.130">
    <property type="match status" value="1"/>
</dbReference>
<evidence type="ECO:0000313" key="4">
    <source>
        <dbReference type="EMBL" id="KAA4659697.1"/>
    </source>
</evidence>
<name>A0A642C4S9_BACOV</name>
<dbReference type="GO" id="GO:0003677">
    <property type="term" value="F:DNA binding"/>
    <property type="evidence" value="ECO:0007669"/>
    <property type="project" value="UniProtKB-KW"/>
</dbReference>